<evidence type="ECO:0000256" key="5">
    <source>
        <dbReference type="ARBA" id="ARBA00022490"/>
    </source>
</evidence>
<dbReference type="PANTHER" id="PTHR11933:SF5">
    <property type="entry name" value="MITOCHONDRIAL TRNA-SPECIFIC 2-THIOURIDYLASE 1"/>
    <property type="match status" value="1"/>
</dbReference>
<organism evidence="17">
    <name type="scientific">uncultured beta proteobacterium HF0130_04F21</name>
    <dbReference type="NCBI Taxonomy" id="710819"/>
    <lineage>
        <taxon>Bacteria</taxon>
        <taxon>Pseudomonadati</taxon>
        <taxon>Pseudomonadota</taxon>
        <taxon>Betaproteobacteria</taxon>
        <taxon>Nitrosomonadales</taxon>
        <taxon>Nitrosomonadaceae</taxon>
        <taxon>environmental samples</taxon>
    </lineage>
</organism>
<dbReference type="FunFam" id="2.30.30.280:FF:000001">
    <property type="entry name" value="tRNA-specific 2-thiouridylase MnmA"/>
    <property type="match status" value="1"/>
</dbReference>
<dbReference type="Pfam" id="PF20259">
    <property type="entry name" value="tRNA_Me_trans_M"/>
    <property type="match status" value="1"/>
</dbReference>
<dbReference type="GO" id="GO:0002143">
    <property type="term" value="P:tRNA wobble position uridine thiolation"/>
    <property type="evidence" value="ECO:0007669"/>
    <property type="project" value="TreeGrafter"/>
</dbReference>
<dbReference type="Gene3D" id="2.40.30.10">
    <property type="entry name" value="Translation factors"/>
    <property type="match status" value="1"/>
</dbReference>
<keyword evidence="9 14" id="KW-0547">Nucleotide-binding</keyword>
<dbReference type="GO" id="GO:0103016">
    <property type="term" value="F:tRNA-uridine 2-sulfurtransferase activity"/>
    <property type="evidence" value="ECO:0007669"/>
    <property type="project" value="UniProtKB-EC"/>
</dbReference>
<gene>
    <name evidence="14" type="primary">mnmA</name>
</gene>
<evidence type="ECO:0000256" key="14">
    <source>
        <dbReference type="HAMAP-Rule" id="MF_00144"/>
    </source>
</evidence>
<feature type="binding site" evidence="14">
    <location>
        <begin position="32"/>
        <end position="39"/>
    </location>
    <ligand>
        <name>ATP</name>
        <dbReference type="ChEBI" id="CHEBI:30616"/>
    </ligand>
</feature>
<evidence type="ECO:0000256" key="3">
    <source>
        <dbReference type="ARBA" id="ARBA00011949"/>
    </source>
</evidence>
<reference evidence="17" key="1">
    <citation type="journal article" date="2011" name="Environ. Microbiol.">
        <title>Time-series analyses of Monterey Bay coastal microbial picoplankton using a 'genome proxy' microarray.</title>
        <authorList>
            <person name="Rich V.I."/>
            <person name="Pham V.D."/>
            <person name="Eppley J."/>
            <person name="Shi Y."/>
            <person name="DeLong E.F."/>
        </authorList>
    </citation>
    <scope>NUCLEOTIDE SEQUENCE</scope>
</reference>
<evidence type="ECO:0000259" key="15">
    <source>
        <dbReference type="Pfam" id="PF20258"/>
    </source>
</evidence>
<dbReference type="GO" id="GO:0005737">
    <property type="term" value="C:cytoplasm"/>
    <property type="evidence" value="ECO:0007669"/>
    <property type="project" value="UniProtKB-SubCell"/>
</dbReference>
<feature type="domain" description="tRNA-specific 2-thiouridylase MnmA-like central" evidence="16">
    <location>
        <begin position="229"/>
        <end position="301"/>
    </location>
</feature>
<dbReference type="InterPro" id="IPR004506">
    <property type="entry name" value="MnmA-like"/>
</dbReference>
<dbReference type="Gene3D" id="3.40.50.620">
    <property type="entry name" value="HUPs"/>
    <property type="match status" value="1"/>
</dbReference>
<dbReference type="InterPro" id="IPR046884">
    <property type="entry name" value="MnmA-like_central"/>
</dbReference>
<dbReference type="NCBIfam" id="NF001138">
    <property type="entry name" value="PRK00143.1"/>
    <property type="match status" value="1"/>
</dbReference>
<evidence type="ECO:0000313" key="17">
    <source>
        <dbReference type="EMBL" id="ADI17477.1"/>
    </source>
</evidence>
<dbReference type="HAMAP" id="MF_00144">
    <property type="entry name" value="tRNA_thiouridyl_MnmA"/>
    <property type="match status" value="1"/>
</dbReference>
<comment type="subcellular location">
    <subcellularLocation>
        <location evidence="1 14">Cytoplasm</location>
    </subcellularLocation>
</comment>
<sequence length="385" mass="43309">MPICIQNSPTVLKLNIKLEIIKMITKKHIVIGMSGGVDSSVAAWLLKSQGHKVVGIFMKNWDDDDTDTYCTSKQDFLDAAAASEIIGIEFDAVSFSNEYRKKVFNDFLHEYSLGRTPNPDVFCNSEIKFKSFLHHSQNLGADLIATGHYAKTIKNINGEFELHKGKDQNKDQSYFLHRLTQKQLRYTTFPLGQYYKKDVRKLAQEIGLPNANKRDSTGICFIGERPFKVFLSKYLKTMSGPVCTTDGKIIGKHDGLSFYTIGQRKGLGIGGIKKSNDFEKTAAPWFVVAKEKKDNRLIVAQGHDNPFLMSTSLSAINPSWVKGKAPKFEEMEVKIRYRQKTFSCILSVRSEKFFLKFDSPQRGVTPGQSAVLYKGEECLGGGIIE</sequence>
<feature type="site" description="Interaction with tRNA" evidence="14">
    <location>
        <position position="148"/>
    </location>
</feature>
<dbReference type="EC" id="2.8.1.13" evidence="3 14"/>
<feature type="domain" description="tRNA-specific 2-thiouridylase MnmA-like C-terminal" evidence="15">
    <location>
        <begin position="311"/>
        <end position="384"/>
    </location>
</feature>
<feature type="active site" description="Nucleophile" evidence="14">
    <location>
        <position position="123"/>
    </location>
</feature>
<dbReference type="InterPro" id="IPR046885">
    <property type="entry name" value="MnmA-like_C"/>
</dbReference>
<feature type="site" description="Interaction with tRNA" evidence="14">
    <location>
        <position position="368"/>
    </location>
</feature>
<proteinExistence type="inferred from homology"/>
<evidence type="ECO:0000256" key="12">
    <source>
        <dbReference type="ARBA" id="ARBA00023157"/>
    </source>
</evidence>
<dbReference type="Gene3D" id="2.30.30.280">
    <property type="entry name" value="Adenine nucleotide alpha hydrolases-like domains"/>
    <property type="match status" value="1"/>
</dbReference>
<keyword evidence="6 14" id="KW-0820">tRNA-binding</keyword>
<feature type="binding site" evidence="14">
    <location>
        <position position="147"/>
    </location>
    <ligand>
        <name>ATP</name>
        <dbReference type="ChEBI" id="CHEBI:30616"/>
    </ligand>
</feature>
<dbReference type="GO" id="GO:0000049">
    <property type="term" value="F:tRNA binding"/>
    <property type="evidence" value="ECO:0007669"/>
    <property type="project" value="UniProtKB-KW"/>
</dbReference>
<dbReference type="FunFam" id="3.40.50.620:FF:000004">
    <property type="entry name" value="tRNA-specific 2-thiouridylase MnmA"/>
    <property type="match status" value="1"/>
</dbReference>
<dbReference type="PANTHER" id="PTHR11933">
    <property type="entry name" value="TRNA 5-METHYLAMINOMETHYL-2-THIOURIDYLATE -METHYLTRANSFERASE"/>
    <property type="match status" value="1"/>
</dbReference>
<evidence type="ECO:0000256" key="4">
    <source>
        <dbReference type="ARBA" id="ARBA00013805"/>
    </source>
</evidence>
<evidence type="ECO:0000256" key="2">
    <source>
        <dbReference type="ARBA" id="ARBA00006191"/>
    </source>
</evidence>
<keyword evidence="7 14" id="KW-0808">Transferase</keyword>
<feature type="region of interest" description="Interaction with tRNA" evidence="14">
    <location>
        <begin position="336"/>
        <end position="337"/>
    </location>
</feature>
<dbReference type="GO" id="GO:0005524">
    <property type="term" value="F:ATP binding"/>
    <property type="evidence" value="ECO:0007669"/>
    <property type="project" value="UniProtKB-KW"/>
</dbReference>
<dbReference type="SUPFAM" id="SSF52402">
    <property type="entry name" value="Adenine nucleotide alpha hydrolases-like"/>
    <property type="match status" value="1"/>
</dbReference>
<accession>E0XSS3</accession>
<evidence type="ECO:0000256" key="11">
    <source>
        <dbReference type="ARBA" id="ARBA00022884"/>
    </source>
</evidence>
<comment type="catalytic activity">
    <reaction evidence="13 14">
        <text>S-sulfanyl-L-cysteinyl-[protein] + uridine(34) in tRNA + AH2 + ATP = 2-thiouridine(34) in tRNA + L-cysteinyl-[protein] + A + AMP + diphosphate + H(+)</text>
        <dbReference type="Rhea" id="RHEA:47032"/>
        <dbReference type="Rhea" id="RHEA-COMP:10131"/>
        <dbReference type="Rhea" id="RHEA-COMP:11726"/>
        <dbReference type="Rhea" id="RHEA-COMP:11727"/>
        <dbReference type="Rhea" id="RHEA-COMP:11728"/>
        <dbReference type="ChEBI" id="CHEBI:13193"/>
        <dbReference type="ChEBI" id="CHEBI:15378"/>
        <dbReference type="ChEBI" id="CHEBI:17499"/>
        <dbReference type="ChEBI" id="CHEBI:29950"/>
        <dbReference type="ChEBI" id="CHEBI:30616"/>
        <dbReference type="ChEBI" id="CHEBI:33019"/>
        <dbReference type="ChEBI" id="CHEBI:61963"/>
        <dbReference type="ChEBI" id="CHEBI:65315"/>
        <dbReference type="ChEBI" id="CHEBI:87170"/>
        <dbReference type="ChEBI" id="CHEBI:456215"/>
        <dbReference type="EC" id="2.8.1.13"/>
    </reaction>
</comment>
<feature type="region of interest" description="Interaction with target base in tRNA" evidence="14">
    <location>
        <begin position="118"/>
        <end position="120"/>
    </location>
</feature>
<evidence type="ECO:0000256" key="13">
    <source>
        <dbReference type="ARBA" id="ARBA00051542"/>
    </source>
</evidence>
<keyword evidence="11 14" id="KW-0694">RNA-binding</keyword>
<evidence type="ECO:0000256" key="10">
    <source>
        <dbReference type="ARBA" id="ARBA00022840"/>
    </source>
</evidence>
<dbReference type="AlphaFoldDB" id="E0XSS3"/>
<comment type="function">
    <text evidence="14">Catalyzes the 2-thiolation of uridine at the wobble position (U34) of tRNA, leading to the formation of s(2)U34.</text>
</comment>
<keyword evidence="5 14" id="KW-0963">Cytoplasm</keyword>
<dbReference type="Pfam" id="PF03054">
    <property type="entry name" value="tRNA_Me_trans"/>
    <property type="match status" value="1"/>
</dbReference>
<feature type="binding site" evidence="14">
    <location>
        <position position="58"/>
    </location>
    <ligand>
        <name>ATP</name>
        <dbReference type="ChEBI" id="CHEBI:30616"/>
    </ligand>
</feature>
<evidence type="ECO:0000256" key="6">
    <source>
        <dbReference type="ARBA" id="ARBA00022555"/>
    </source>
</evidence>
<dbReference type="InterPro" id="IPR023382">
    <property type="entry name" value="MnmA-like_central_sf"/>
</dbReference>
<dbReference type="Pfam" id="PF20258">
    <property type="entry name" value="tRNA_Me_trans_C"/>
    <property type="match status" value="1"/>
</dbReference>
<evidence type="ECO:0000259" key="16">
    <source>
        <dbReference type="Pfam" id="PF20259"/>
    </source>
</evidence>
<dbReference type="InterPro" id="IPR014729">
    <property type="entry name" value="Rossmann-like_a/b/a_fold"/>
</dbReference>
<feature type="disulfide bond" description="Alternate" evidence="14">
    <location>
        <begin position="123"/>
        <end position="220"/>
    </location>
</feature>
<keyword evidence="17" id="KW-0489">Methyltransferase</keyword>
<evidence type="ECO:0000256" key="7">
    <source>
        <dbReference type="ARBA" id="ARBA00022679"/>
    </source>
</evidence>
<dbReference type="FunFam" id="2.40.30.10:FF:000023">
    <property type="entry name" value="tRNA-specific 2-thiouridylase MnmA"/>
    <property type="match status" value="1"/>
</dbReference>
<evidence type="ECO:0000256" key="9">
    <source>
        <dbReference type="ARBA" id="ARBA00022741"/>
    </source>
</evidence>
<dbReference type="CDD" id="cd01998">
    <property type="entry name" value="MnmA_TRMU-like"/>
    <property type="match status" value="1"/>
</dbReference>
<keyword evidence="8 14" id="KW-0819">tRNA processing</keyword>
<protein>
    <recommendedName>
        <fullName evidence="4 14">tRNA-specific 2-thiouridylase MnmA</fullName>
        <ecNumber evidence="3 14">2.8.1.13</ecNumber>
    </recommendedName>
</protein>
<keyword evidence="12 14" id="KW-1015">Disulfide bond</keyword>
<dbReference type="NCBIfam" id="TIGR00420">
    <property type="entry name" value="trmU"/>
    <property type="match status" value="1"/>
</dbReference>
<evidence type="ECO:0000256" key="1">
    <source>
        <dbReference type="ARBA" id="ARBA00004496"/>
    </source>
</evidence>
<dbReference type="GO" id="GO:0008168">
    <property type="term" value="F:methyltransferase activity"/>
    <property type="evidence" value="ECO:0007669"/>
    <property type="project" value="UniProtKB-KW"/>
</dbReference>
<keyword evidence="10 14" id="KW-0067">ATP-binding</keyword>
<name>E0XSS3_9PROT</name>
<dbReference type="EMBL" id="GU474866">
    <property type="protein sequence ID" value="ADI17477.1"/>
    <property type="molecule type" value="Genomic_DNA"/>
</dbReference>
<dbReference type="GO" id="GO:0032259">
    <property type="term" value="P:methylation"/>
    <property type="evidence" value="ECO:0007669"/>
    <property type="project" value="UniProtKB-KW"/>
</dbReference>
<evidence type="ECO:0000256" key="8">
    <source>
        <dbReference type="ARBA" id="ARBA00022694"/>
    </source>
</evidence>
<comment type="similarity">
    <text evidence="2 14">Belongs to the MnmA/TRMU family.</text>
</comment>
<feature type="active site" description="Cysteine persulfide intermediate" evidence="14">
    <location>
        <position position="220"/>
    </location>
</feature>
<feature type="region of interest" description="Interaction with tRNA" evidence="14">
    <location>
        <begin position="170"/>
        <end position="172"/>
    </location>
</feature>